<dbReference type="InterPro" id="IPR013320">
    <property type="entry name" value="ConA-like_dom_sf"/>
</dbReference>
<dbReference type="Gene3D" id="2.60.120.200">
    <property type="match status" value="1"/>
</dbReference>
<comment type="caution">
    <text evidence="3">The sequence shown here is derived from an EMBL/GenBank/DDBJ whole genome shotgun (WGS) entry which is preliminary data.</text>
</comment>
<feature type="domain" description="Alginate lyase 2" evidence="2">
    <location>
        <begin position="14"/>
        <end position="245"/>
    </location>
</feature>
<dbReference type="OrthoDB" id="77013at2759"/>
<reference evidence="3 4" key="1">
    <citation type="journal article" date="2014" name="Genome Biol. Evol.">
        <title>The secreted proteins of Achlya hypogyna and Thraustotheca clavata identify the ancestral oomycete secretome and reveal gene acquisitions by horizontal gene transfer.</title>
        <authorList>
            <person name="Misner I."/>
            <person name="Blouin N."/>
            <person name="Leonard G."/>
            <person name="Richards T.A."/>
            <person name="Lane C.E."/>
        </authorList>
    </citation>
    <scope>NUCLEOTIDE SEQUENCE [LARGE SCALE GENOMIC DNA]</scope>
    <source>
        <strain evidence="3 4">ATCC 34112</strain>
    </source>
</reference>
<keyword evidence="4" id="KW-1185">Reference proteome</keyword>
<sequence length="289" mass="31662">MKLIAMSPAAFLGLSHWALDLPVPDASNAMAQRLYHPALDAYSSKYFDIVNGSYVALTVPVDGAHTLNSDYPRVELREVRANATNSSFLRNFDPTSSGIVSHELSLAMAVATIPPKHPQLTVAQVKGDKACLMIELQSGSKGFQLVASNHYFQPKNQLLGVLDSSFSLSTKFNLKLQLQDGMVYIYYNDMTTPRIMAPFKHHQDCNCRNATTNQTLCYFKAGNYLGTNTSYDDADAVGAINLYSIKAWHGNSTKIPPQNATIIKKNTSSSSITLVPVLSALLVLCCLMF</sequence>
<evidence type="ECO:0000259" key="2">
    <source>
        <dbReference type="Pfam" id="PF08787"/>
    </source>
</evidence>
<organism evidence="3 4">
    <name type="scientific">Thraustotheca clavata</name>
    <dbReference type="NCBI Taxonomy" id="74557"/>
    <lineage>
        <taxon>Eukaryota</taxon>
        <taxon>Sar</taxon>
        <taxon>Stramenopiles</taxon>
        <taxon>Oomycota</taxon>
        <taxon>Saprolegniomycetes</taxon>
        <taxon>Saprolegniales</taxon>
        <taxon>Achlyaceae</taxon>
        <taxon>Thraustotheca</taxon>
    </lineage>
</organism>
<dbReference type="InterPro" id="IPR014895">
    <property type="entry name" value="Alginate_lyase_2"/>
</dbReference>
<gene>
    <name evidence="3" type="ORF">THRCLA_08975</name>
</gene>
<dbReference type="EMBL" id="JNBS01002417">
    <property type="protein sequence ID" value="OQR91488.1"/>
    <property type="molecule type" value="Genomic_DNA"/>
</dbReference>
<dbReference type="Pfam" id="PF08787">
    <property type="entry name" value="Alginate_lyase2"/>
    <property type="match status" value="1"/>
</dbReference>
<name>A0A1V9Z0F4_9STRA</name>
<proteinExistence type="predicted"/>
<accession>A0A1V9Z0F4</accession>
<evidence type="ECO:0000313" key="4">
    <source>
        <dbReference type="Proteomes" id="UP000243217"/>
    </source>
</evidence>
<feature type="chain" id="PRO_5010741793" description="Alginate lyase 2 domain-containing protein" evidence="1">
    <location>
        <begin position="21"/>
        <end position="289"/>
    </location>
</feature>
<protein>
    <recommendedName>
        <fullName evidence="2">Alginate lyase 2 domain-containing protein</fullName>
    </recommendedName>
</protein>
<feature type="signal peptide" evidence="1">
    <location>
        <begin position="1"/>
        <end position="20"/>
    </location>
</feature>
<dbReference type="SUPFAM" id="SSF49899">
    <property type="entry name" value="Concanavalin A-like lectins/glucanases"/>
    <property type="match status" value="1"/>
</dbReference>
<evidence type="ECO:0000256" key="1">
    <source>
        <dbReference type="SAM" id="SignalP"/>
    </source>
</evidence>
<evidence type="ECO:0000313" key="3">
    <source>
        <dbReference type="EMBL" id="OQR91488.1"/>
    </source>
</evidence>
<keyword evidence="1" id="KW-0732">Signal</keyword>
<dbReference type="Proteomes" id="UP000243217">
    <property type="component" value="Unassembled WGS sequence"/>
</dbReference>
<dbReference type="AlphaFoldDB" id="A0A1V9Z0F4"/>